<dbReference type="NCBIfam" id="TIGR01428">
    <property type="entry name" value="HAD_type_II"/>
    <property type="match status" value="1"/>
</dbReference>
<comment type="similarity">
    <text evidence="1">Belongs to the HAD-like hydrolase superfamily. S-2-haloalkanoic acid dehalogenase family.</text>
</comment>
<dbReference type="InterPro" id="IPR051540">
    <property type="entry name" value="S-2-haloacid_dehalogenase"/>
</dbReference>
<dbReference type="SFLD" id="SFLDG01129">
    <property type="entry name" value="C1.5:_HAD__Beta-PGM__Phosphata"/>
    <property type="match status" value="1"/>
</dbReference>
<dbReference type="NCBIfam" id="TIGR01509">
    <property type="entry name" value="HAD-SF-IA-v3"/>
    <property type="match status" value="1"/>
</dbReference>
<keyword evidence="2" id="KW-0378">Hydrolase</keyword>
<dbReference type="InterPro" id="IPR006439">
    <property type="entry name" value="HAD-SF_hydro_IA"/>
</dbReference>
<sequence length="229" mass="25637">MSSLALKAVKHAVFDAYGTLFDVHSAASRHQQRLGEKAQAVSSLWRTKQLEYTWLRSLMQRYVNFGQVTQDALDYALESHGIHDGSLRQDLMNAYQQLSCYPEVPDTLGKLRQHGLGTAILSNGSFEMLEAGVRNSSLEELLDGVFSVETIRMFKPDPQVYQLAVDQLGCDPQEILFFSSNAWDVSGSATFGFQAVWVNRFGQAPERLPGNPVLEIKTLDDVLQYFPAD</sequence>
<dbReference type="AlphaFoldDB" id="A0A381QXB9"/>
<dbReference type="Gene3D" id="3.40.50.1000">
    <property type="entry name" value="HAD superfamily/HAD-like"/>
    <property type="match status" value="1"/>
</dbReference>
<dbReference type="PRINTS" id="PR00413">
    <property type="entry name" value="HADHALOGNASE"/>
</dbReference>
<dbReference type="Gene3D" id="1.10.150.240">
    <property type="entry name" value="Putative phosphatase, domain 2"/>
    <property type="match status" value="1"/>
</dbReference>
<reference evidence="3" key="1">
    <citation type="submission" date="2018-05" db="EMBL/GenBank/DDBJ databases">
        <authorList>
            <person name="Lanie J.A."/>
            <person name="Ng W.-L."/>
            <person name="Kazmierczak K.M."/>
            <person name="Andrzejewski T.M."/>
            <person name="Davidsen T.M."/>
            <person name="Wayne K.J."/>
            <person name="Tettelin H."/>
            <person name="Glass J.I."/>
            <person name="Rusch D."/>
            <person name="Podicherti R."/>
            <person name="Tsui H.-C.T."/>
            <person name="Winkler M.E."/>
        </authorList>
    </citation>
    <scope>NUCLEOTIDE SEQUENCE</scope>
</reference>
<dbReference type="InterPro" id="IPR023214">
    <property type="entry name" value="HAD_sf"/>
</dbReference>
<dbReference type="PANTHER" id="PTHR43316">
    <property type="entry name" value="HYDROLASE, HALOACID DELAHOGENASE-RELATED"/>
    <property type="match status" value="1"/>
</dbReference>
<dbReference type="Pfam" id="PF00702">
    <property type="entry name" value="Hydrolase"/>
    <property type="match status" value="1"/>
</dbReference>
<dbReference type="CDD" id="cd02588">
    <property type="entry name" value="HAD_L2-DEX"/>
    <property type="match status" value="1"/>
</dbReference>
<evidence type="ECO:0008006" key="4">
    <source>
        <dbReference type="Google" id="ProtNLM"/>
    </source>
</evidence>
<dbReference type="SUPFAM" id="SSF56784">
    <property type="entry name" value="HAD-like"/>
    <property type="match status" value="1"/>
</dbReference>
<dbReference type="NCBIfam" id="TIGR01493">
    <property type="entry name" value="HAD-SF-IA-v2"/>
    <property type="match status" value="1"/>
</dbReference>
<dbReference type="GO" id="GO:0019120">
    <property type="term" value="F:hydrolase activity, acting on acid halide bonds, in C-halide compounds"/>
    <property type="evidence" value="ECO:0007669"/>
    <property type="project" value="InterPro"/>
</dbReference>
<dbReference type="SFLD" id="SFLDF00045">
    <property type="entry name" value="2-haloacid_dehalogenase"/>
    <property type="match status" value="1"/>
</dbReference>
<dbReference type="InterPro" id="IPR023198">
    <property type="entry name" value="PGP-like_dom2"/>
</dbReference>
<name>A0A381QXB9_9ZZZZ</name>
<evidence type="ECO:0000313" key="3">
    <source>
        <dbReference type="EMBL" id="SUZ84066.1"/>
    </source>
</evidence>
<dbReference type="SFLD" id="SFLDG01135">
    <property type="entry name" value="C1.5.6:_HAD__Beta-PGM__Phospha"/>
    <property type="match status" value="1"/>
</dbReference>
<protein>
    <recommendedName>
        <fullName evidence="4">Haloacid dehalogenase, type II</fullName>
    </recommendedName>
</protein>
<dbReference type="InterPro" id="IPR036412">
    <property type="entry name" value="HAD-like_sf"/>
</dbReference>
<evidence type="ECO:0000256" key="2">
    <source>
        <dbReference type="ARBA" id="ARBA00022801"/>
    </source>
</evidence>
<evidence type="ECO:0000256" key="1">
    <source>
        <dbReference type="ARBA" id="ARBA00008106"/>
    </source>
</evidence>
<proteinExistence type="inferred from homology"/>
<dbReference type="InterPro" id="IPR006328">
    <property type="entry name" value="2-HAD"/>
</dbReference>
<dbReference type="SFLD" id="SFLDS00003">
    <property type="entry name" value="Haloacid_Dehalogenase"/>
    <property type="match status" value="1"/>
</dbReference>
<organism evidence="3">
    <name type="scientific">marine metagenome</name>
    <dbReference type="NCBI Taxonomy" id="408172"/>
    <lineage>
        <taxon>unclassified sequences</taxon>
        <taxon>metagenomes</taxon>
        <taxon>ecological metagenomes</taxon>
    </lineage>
</organism>
<accession>A0A381QXB9</accession>
<gene>
    <name evidence="3" type="ORF">METZ01_LOCUS36920</name>
</gene>
<dbReference type="EMBL" id="UINC01001579">
    <property type="protein sequence ID" value="SUZ84066.1"/>
    <property type="molecule type" value="Genomic_DNA"/>
</dbReference>
<dbReference type="PANTHER" id="PTHR43316:SF3">
    <property type="entry name" value="HALOACID DEHALOGENASE, TYPE II (AFU_ORTHOLOGUE AFUA_2G07750)-RELATED"/>
    <property type="match status" value="1"/>
</dbReference>